<gene>
    <name evidence="2" type="ORF">SAMN05216167_10977</name>
</gene>
<dbReference type="OrthoDB" id="875405at2"/>
<feature type="transmembrane region" description="Helical" evidence="1">
    <location>
        <begin position="12"/>
        <end position="33"/>
    </location>
</feature>
<reference evidence="2 3" key="1">
    <citation type="submission" date="2016-10" db="EMBL/GenBank/DDBJ databases">
        <authorList>
            <person name="de Groot N.N."/>
        </authorList>
    </citation>
    <scope>NUCLEOTIDE SEQUENCE [LARGE SCALE GENOMIC DNA]</scope>
    <source>
        <strain evidence="2 3">DSM 26130</strain>
    </source>
</reference>
<organism evidence="2 3">
    <name type="scientific">Spirosoma endophyticum</name>
    <dbReference type="NCBI Taxonomy" id="662367"/>
    <lineage>
        <taxon>Bacteria</taxon>
        <taxon>Pseudomonadati</taxon>
        <taxon>Bacteroidota</taxon>
        <taxon>Cytophagia</taxon>
        <taxon>Cytophagales</taxon>
        <taxon>Cytophagaceae</taxon>
        <taxon>Spirosoma</taxon>
    </lineage>
</organism>
<accession>A0A1I1WUC1</accession>
<feature type="transmembrane region" description="Helical" evidence="1">
    <location>
        <begin position="73"/>
        <end position="91"/>
    </location>
</feature>
<keyword evidence="1" id="KW-0812">Transmembrane</keyword>
<dbReference type="EMBL" id="FOLQ01000009">
    <property type="protein sequence ID" value="SFD98795.1"/>
    <property type="molecule type" value="Genomic_DNA"/>
</dbReference>
<evidence type="ECO:0000313" key="2">
    <source>
        <dbReference type="EMBL" id="SFD98795.1"/>
    </source>
</evidence>
<protein>
    <submittedName>
        <fullName evidence="2">Uncharacterized protein</fullName>
    </submittedName>
</protein>
<keyword evidence="1" id="KW-1133">Transmembrane helix</keyword>
<feature type="transmembrane region" description="Helical" evidence="1">
    <location>
        <begin position="39"/>
        <end position="61"/>
    </location>
</feature>
<keyword evidence="1" id="KW-0472">Membrane</keyword>
<sequence>MVLRPLVSPRFGAFLILTALLIWTEVMVTHTRAFSQHPAVLSVGVLCDLVFVTSGIFYWIVARPLRLATNRTVLITLLMLRLALVIVPQSSGLPNQLWPFLLAISEGVVLIVAGVRIRTITRMYRQLRPSADAETALRGGLATVFGEKATGVILGEGLTLYYVLLGWRLQSDIPAGGQVVTSHRESGQVALTTGLVLVGVIEGVAVHLLLARWNPAIAFWVTMLSMYGMLFFVADIIATLKRPSFLTTDHLHLRLGVRWQRQIPRSAIADATFIHEKPARQSDRLNGAFLTAPNVLLTFTRPIEINGPYGLQKKVRQVAFFVDDRAAFVQVLNG</sequence>
<dbReference type="STRING" id="662367.SAMN05216167_10977"/>
<name>A0A1I1WUC1_9BACT</name>
<keyword evidence="3" id="KW-1185">Reference proteome</keyword>
<feature type="transmembrane region" description="Helical" evidence="1">
    <location>
        <begin position="217"/>
        <end position="238"/>
    </location>
</feature>
<dbReference type="RefSeq" id="WP_093829912.1">
    <property type="nucleotide sequence ID" value="NZ_FOLQ01000009.1"/>
</dbReference>
<proteinExistence type="predicted"/>
<feature type="transmembrane region" description="Helical" evidence="1">
    <location>
        <begin position="97"/>
        <end position="117"/>
    </location>
</feature>
<evidence type="ECO:0000256" key="1">
    <source>
        <dbReference type="SAM" id="Phobius"/>
    </source>
</evidence>
<dbReference type="AlphaFoldDB" id="A0A1I1WUC1"/>
<evidence type="ECO:0000313" key="3">
    <source>
        <dbReference type="Proteomes" id="UP000198598"/>
    </source>
</evidence>
<feature type="transmembrane region" description="Helical" evidence="1">
    <location>
        <begin position="189"/>
        <end position="211"/>
    </location>
</feature>
<dbReference type="Proteomes" id="UP000198598">
    <property type="component" value="Unassembled WGS sequence"/>
</dbReference>